<feature type="compositionally biased region" description="Basic and acidic residues" evidence="1">
    <location>
        <begin position="232"/>
        <end position="242"/>
    </location>
</feature>
<proteinExistence type="predicted"/>
<sequence length="254" mass="28043">MPVRYVAIGDSFTEGVGDERADGSVRGWADRVAEGLAQATQEPVQYANLAIRGRKLGPIVDQQLEAALALEPTLMTYNGGGNDIMRRHVDMGRLMELSRHVVDRCRAAGVRLIVLAGPDPTSRIPLGQVVHHRGEALTADIVALTDEFGLTFVDMWHDQEIRRAGYWGADRIHLNAAGHRRVAGQVLAALGHPAPATTTRVEDPHRSVSDNLLFYRQHVGPWLRRRLQGRSSGDHRTAKHPDYVTISPREVPRG</sequence>
<reference evidence="3 4" key="2">
    <citation type="journal article" date="2010" name="Stand. Genomic Sci.">
        <title>Complete genome sequence of Nakamurella multipartita type strain (Y-104).</title>
        <authorList>
            <person name="Tice H."/>
            <person name="Mayilraj S."/>
            <person name="Sims D."/>
            <person name="Lapidus A."/>
            <person name="Nolan M."/>
            <person name="Lucas S."/>
            <person name="Glavina Del Rio T."/>
            <person name="Copeland A."/>
            <person name="Cheng J.F."/>
            <person name="Meincke L."/>
            <person name="Bruce D."/>
            <person name="Goodwin L."/>
            <person name="Pitluck S."/>
            <person name="Ivanova N."/>
            <person name="Mavromatis K."/>
            <person name="Ovchinnikova G."/>
            <person name="Pati A."/>
            <person name="Chen A."/>
            <person name="Palaniappan K."/>
            <person name="Land M."/>
            <person name="Hauser L."/>
            <person name="Chang Y.J."/>
            <person name="Jeffries C.D."/>
            <person name="Detter J.C."/>
            <person name="Brettin T."/>
            <person name="Rohde M."/>
            <person name="Goker M."/>
            <person name="Bristow J."/>
            <person name="Eisen J.A."/>
            <person name="Markowitz V."/>
            <person name="Hugenholtz P."/>
            <person name="Kyrpides N.C."/>
            <person name="Klenk H.P."/>
            <person name="Chen F."/>
        </authorList>
    </citation>
    <scope>NUCLEOTIDE SEQUENCE [LARGE SCALE GENOMIC DNA]</scope>
    <source>
        <strain evidence="4">ATCC 700099 / DSM 44233 / CIP 104796 / JCM 9543 / NBRC 105858 / Y-104</strain>
    </source>
</reference>
<accession>C8XK01</accession>
<dbReference type="KEGG" id="nml:Namu_0254"/>
<feature type="domain" description="SGNH hydrolase-type esterase" evidence="2">
    <location>
        <begin position="7"/>
        <end position="181"/>
    </location>
</feature>
<dbReference type="Pfam" id="PF13472">
    <property type="entry name" value="Lipase_GDSL_2"/>
    <property type="match status" value="1"/>
</dbReference>
<dbReference type="SMR" id="C8XK01"/>
<dbReference type="InterPro" id="IPR036514">
    <property type="entry name" value="SGNH_hydro_sf"/>
</dbReference>
<dbReference type="Gene3D" id="3.40.50.1110">
    <property type="entry name" value="SGNH hydrolase"/>
    <property type="match status" value="1"/>
</dbReference>
<protein>
    <submittedName>
        <fullName evidence="3">Lipolytic protein G-D-S-L family</fullName>
    </submittedName>
</protein>
<reference evidence="4" key="1">
    <citation type="submission" date="2009-09" db="EMBL/GenBank/DDBJ databases">
        <title>The complete genome of Nakamurella multipartita DSM 44233.</title>
        <authorList>
            <consortium name="US DOE Joint Genome Institute (JGI-PGF)"/>
            <person name="Lucas S."/>
            <person name="Copeland A."/>
            <person name="Lapidus A."/>
            <person name="Glavina del Rio T."/>
            <person name="Dalin E."/>
            <person name="Tice H."/>
            <person name="Bruce D."/>
            <person name="Goodwin L."/>
            <person name="Pitluck S."/>
            <person name="Kyrpides N."/>
            <person name="Mavromatis K."/>
            <person name="Ivanova N."/>
            <person name="Ovchinnikova G."/>
            <person name="Sims D."/>
            <person name="Meincke L."/>
            <person name="Brettin T."/>
            <person name="Detter J.C."/>
            <person name="Han C."/>
            <person name="Larimer F."/>
            <person name="Land M."/>
            <person name="Hauser L."/>
            <person name="Markowitz V."/>
            <person name="Cheng J.-F."/>
            <person name="Hugenholtz P."/>
            <person name="Woyke T."/>
            <person name="Wu D."/>
            <person name="Klenk H.-P."/>
            <person name="Eisen J.A."/>
        </authorList>
    </citation>
    <scope>NUCLEOTIDE SEQUENCE [LARGE SCALE GENOMIC DNA]</scope>
    <source>
        <strain evidence="4">ATCC 700099 / DSM 44233 / CIP 104796 / JCM 9543 / NBRC 105858 / Y-104</strain>
    </source>
</reference>
<feature type="region of interest" description="Disordered" evidence="1">
    <location>
        <begin position="227"/>
        <end position="254"/>
    </location>
</feature>
<organism evidence="3 4">
    <name type="scientific">Nakamurella multipartita (strain ATCC 700099 / DSM 44233 / CIP 104796 / JCM 9543 / NBRC 105858 / Y-104)</name>
    <name type="common">Microsphaera multipartita</name>
    <dbReference type="NCBI Taxonomy" id="479431"/>
    <lineage>
        <taxon>Bacteria</taxon>
        <taxon>Bacillati</taxon>
        <taxon>Actinomycetota</taxon>
        <taxon>Actinomycetes</taxon>
        <taxon>Nakamurellales</taxon>
        <taxon>Nakamurellaceae</taxon>
        <taxon>Nakamurella</taxon>
    </lineage>
</organism>
<evidence type="ECO:0000313" key="4">
    <source>
        <dbReference type="Proteomes" id="UP000002218"/>
    </source>
</evidence>
<evidence type="ECO:0000259" key="2">
    <source>
        <dbReference type="Pfam" id="PF13472"/>
    </source>
</evidence>
<dbReference type="InterPro" id="IPR053140">
    <property type="entry name" value="GDSL_Rv0518-like"/>
</dbReference>
<dbReference type="EMBL" id="CP001737">
    <property type="protein sequence ID" value="ACV76684.1"/>
    <property type="molecule type" value="Genomic_DNA"/>
</dbReference>
<dbReference type="HOGENOM" id="CLU_069365_1_0_11"/>
<dbReference type="PANTHER" id="PTHR43784:SF2">
    <property type="entry name" value="GDSL-LIKE LIPASE_ACYLHYDROLASE, PUTATIVE (AFU_ORTHOLOGUE AFUA_2G00820)-RELATED"/>
    <property type="match status" value="1"/>
</dbReference>
<dbReference type="InParanoid" id="C8XK01"/>
<dbReference type="STRING" id="479431.Namu_0254"/>
<dbReference type="PANTHER" id="PTHR43784">
    <property type="entry name" value="GDSL-LIKE LIPASE/ACYLHYDROLASE, PUTATIVE (AFU_ORTHOLOGUE AFUA_2G00820)-RELATED"/>
    <property type="match status" value="1"/>
</dbReference>
<dbReference type="InterPro" id="IPR013830">
    <property type="entry name" value="SGNH_hydro"/>
</dbReference>
<keyword evidence="4" id="KW-1185">Reference proteome</keyword>
<dbReference type="CDD" id="cd01832">
    <property type="entry name" value="SGNH_hydrolase_like_1"/>
    <property type="match status" value="1"/>
</dbReference>
<name>C8XK01_NAKMY</name>
<dbReference type="eggNOG" id="COG2755">
    <property type="taxonomic scope" value="Bacteria"/>
</dbReference>
<dbReference type="AlphaFoldDB" id="C8XK01"/>
<gene>
    <name evidence="3" type="ordered locus">Namu_0254</name>
</gene>
<evidence type="ECO:0000313" key="3">
    <source>
        <dbReference type="EMBL" id="ACV76684.1"/>
    </source>
</evidence>
<evidence type="ECO:0000256" key="1">
    <source>
        <dbReference type="SAM" id="MobiDB-lite"/>
    </source>
</evidence>
<dbReference type="SUPFAM" id="SSF52266">
    <property type="entry name" value="SGNH hydrolase"/>
    <property type="match status" value="1"/>
</dbReference>
<dbReference type="Proteomes" id="UP000002218">
    <property type="component" value="Chromosome"/>
</dbReference>